<accession>A0A934PZX7</accession>
<dbReference type="InterPro" id="IPR034122">
    <property type="entry name" value="Retropepsin-like_bacterial"/>
</dbReference>
<keyword evidence="1" id="KW-0378">Hydrolase</keyword>
<comment type="caution">
    <text evidence="1">The sequence shown here is derived from an EMBL/GenBank/DDBJ whole genome shotgun (WGS) entry which is preliminary data.</text>
</comment>
<reference evidence="1" key="1">
    <citation type="submission" date="2020-12" db="EMBL/GenBank/DDBJ databases">
        <title>Ramlibacter sp. nov., isolated from a freshwater alga, Cryptomonas.</title>
        <authorList>
            <person name="Kim H.M."/>
            <person name="Jeon C.O."/>
        </authorList>
    </citation>
    <scope>NUCLEOTIDE SEQUENCE</scope>
    <source>
        <strain evidence="1">CrO1</strain>
    </source>
</reference>
<dbReference type="SUPFAM" id="SSF50630">
    <property type="entry name" value="Acid proteases"/>
    <property type="match status" value="1"/>
</dbReference>
<dbReference type="GO" id="GO:0006508">
    <property type="term" value="P:proteolysis"/>
    <property type="evidence" value="ECO:0007669"/>
    <property type="project" value="UniProtKB-KW"/>
</dbReference>
<dbReference type="EC" id="3.4.23.-" evidence="1"/>
<dbReference type="AlphaFoldDB" id="A0A934PZX7"/>
<keyword evidence="2" id="KW-1185">Reference proteome</keyword>
<proteinExistence type="predicted"/>
<dbReference type="NCBIfam" id="TIGR02281">
    <property type="entry name" value="clan_AA_DTGA"/>
    <property type="match status" value="1"/>
</dbReference>
<dbReference type="CDD" id="cd05483">
    <property type="entry name" value="retropepsin_like_bacteria"/>
    <property type="match status" value="1"/>
</dbReference>
<protein>
    <submittedName>
        <fullName evidence="1">TIGR02281 family clan AA aspartic protease</fullName>
        <ecNumber evidence="1">3.4.23.-</ecNumber>
    </submittedName>
</protein>
<evidence type="ECO:0000313" key="1">
    <source>
        <dbReference type="EMBL" id="MBK0392221.1"/>
    </source>
</evidence>
<dbReference type="Pfam" id="PF13975">
    <property type="entry name" value="gag-asp_proteas"/>
    <property type="match status" value="1"/>
</dbReference>
<dbReference type="Proteomes" id="UP000617041">
    <property type="component" value="Unassembled WGS sequence"/>
</dbReference>
<gene>
    <name evidence="1" type="ORF">I8E28_06430</name>
</gene>
<keyword evidence="1" id="KW-0645">Protease</keyword>
<sequence length="188" mass="19559">MLGNRALLIVNGGTPKAVAPGDTHQGVKVISTQGDQAVLESGGKRYTLRVGEAPSSVGAGDAGGPSGRKIVLNAGTGGHFMSDGAINGKPAYFMVDTGASVVSLGSGDAERLGIDYKSGQPVRLSTANGTSMGWRILLASVRIGDVEVSNVDAVVGQAPMPYILLGNSFLTRFQMRRDNDQLVLERRF</sequence>
<organism evidence="1 2">
    <name type="scientific">Ramlibacter algicola</name>
    <dbReference type="NCBI Taxonomy" id="2795217"/>
    <lineage>
        <taxon>Bacteria</taxon>
        <taxon>Pseudomonadati</taxon>
        <taxon>Pseudomonadota</taxon>
        <taxon>Betaproteobacteria</taxon>
        <taxon>Burkholderiales</taxon>
        <taxon>Comamonadaceae</taxon>
        <taxon>Ramlibacter</taxon>
    </lineage>
</organism>
<dbReference type="InterPro" id="IPR011969">
    <property type="entry name" value="Clan_AA_Asp_peptidase_C"/>
</dbReference>
<dbReference type="InterPro" id="IPR001969">
    <property type="entry name" value="Aspartic_peptidase_AS"/>
</dbReference>
<dbReference type="EMBL" id="JAEDAO010000001">
    <property type="protein sequence ID" value="MBK0392221.1"/>
    <property type="molecule type" value="Genomic_DNA"/>
</dbReference>
<dbReference type="GO" id="GO:0004190">
    <property type="term" value="F:aspartic-type endopeptidase activity"/>
    <property type="evidence" value="ECO:0007669"/>
    <property type="project" value="InterPro"/>
</dbReference>
<evidence type="ECO:0000313" key="2">
    <source>
        <dbReference type="Proteomes" id="UP000617041"/>
    </source>
</evidence>
<dbReference type="InterPro" id="IPR021109">
    <property type="entry name" value="Peptidase_aspartic_dom_sf"/>
</dbReference>
<dbReference type="Gene3D" id="2.40.70.10">
    <property type="entry name" value="Acid Proteases"/>
    <property type="match status" value="1"/>
</dbReference>
<dbReference type="PROSITE" id="PS00141">
    <property type="entry name" value="ASP_PROTEASE"/>
    <property type="match status" value="1"/>
</dbReference>
<name>A0A934PZX7_9BURK</name>